<keyword evidence="3 5" id="KW-0238">DNA-binding</keyword>
<dbReference type="Pfam" id="PF03479">
    <property type="entry name" value="PCC"/>
    <property type="match status" value="1"/>
</dbReference>
<evidence type="ECO:0000256" key="3">
    <source>
        <dbReference type="ARBA" id="ARBA00023125"/>
    </source>
</evidence>
<feature type="compositionally biased region" description="Polar residues" evidence="6">
    <location>
        <begin position="122"/>
        <end position="145"/>
    </location>
</feature>
<organism evidence="8 9">
    <name type="scientific">Datura stramonium</name>
    <name type="common">Jimsonweed</name>
    <name type="synonym">Common thornapple</name>
    <dbReference type="NCBI Taxonomy" id="4076"/>
    <lineage>
        <taxon>Eukaryota</taxon>
        <taxon>Viridiplantae</taxon>
        <taxon>Streptophyta</taxon>
        <taxon>Embryophyta</taxon>
        <taxon>Tracheophyta</taxon>
        <taxon>Spermatophyta</taxon>
        <taxon>Magnoliopsida</taxon>
        <taxon>eudicotyledons</taxon>
        <taxon>Gunneridae</taxon>
        <taxon>Pentapetalae</taxon>
        <taxon>asterids</taxon>
        <taxon>lamiids</taxon>
        <taxon>Solanales</taxon>
        <taxon>Solanaceae</taxon>
        <taxon>Solanoideae</taxon>
        <taxon>Datureae</taxon>
        <taxon>Datura</taxon>
    </lineage>
</organism>
<dbReference type="SUPFAM" id="SSF117856">
    <property type="entry name" value="AF0104/ALDC/Ptd012-like"/>
    <property type="match status" value="1"/>
</dbReference>
<evidence type="ECO:0000256" key="4">
    <source>
        <dbReference type="ARBA" id="ARBA00023163"/>
    </source>
</evidence>
<dbReference type="SMART" id="SM00384">
    <property type="entry name" value="AT_hook"/>
    <property type="match status" value="2"/>
</dbReference>
<dbReference type="PANTHER" id="PTHR31500">
    <property type="entry name" value="AT-HOOK MOTIF NUCLEAR-LOCALIZED PROTEIN 9"/>
    <property type="match status" value="1"/>
</dbReference>
<comment type="caution">
    <text evidence="8">The sequence shown here is derived from an EMBL/GenBank/DDBJ whole genome shotgun (WGS) entry which is preliminary data.</text>
</comment>
<feature type="region of interest" description="Disordered" evidence="6">
    <location>
        <begin position="299"/>
        <end position="360"/>
    </location>
</feature>
<dbReference type="PROSITE" id="PS51742">
    <property type="entry name" value="PPC"/>
    <property type="match status" value="1"/>
</dbReference>
<feature type="compositionally biased region" description="Low complexity" evidence="6">
    <location>
        <begin position="51"/>
        <end position="62"/>
    </location>
</feature>
<feature type="domain" description="PPC" evidence="7">
    <location>
        <begin position="169"/>
        <end position="309"/>
    </location>
</feature>
<keyword evidence="5" id="KW-0539">Nucleus</keyword>
<dbReference type="PANTHER" id="PTHR31500:SF57">
    <property type="entry name" value="AT-HOOK MOTIF NUCLEAR-LOCALIZED PROTEIN 10"/>
    <property type="match status" value="1"/>
</dbReference>
<keyword evidence="9" id="KW-1185">Reference proteome</keyword>
<evidence type="ECO:0000259" key="7">
    <source>
        <dbReference type="PROSITE" id="PS51742"/>
    </source>
</evidence>
<feature type="compositionally biased region" description="Low complexity" evidence="6">
    <location>
        <begin position="321"/>
        <end position="330"/>
    </location>
</feature>
<sequence>MSVSEPGGIMMSRDHFSIAGVQNSPSSVPATTPAVQNMHMGYGGESTAVFSSMSGSQPSYQSTEGPSGAGSVLLQNLNHNSSEPMKRKRGRPRKYGPDGSMALGLNPAASPPVAGGPPGSSLSLQEPVNSAAAQTLSVGPSSPTSLKKARGRPPGSSKKQQIDNLGSTTGFGLTPHVIIVKAGEDVAYKIMSFSQNGPRTVCIMSASGAISNVTLRQTATSGGTATYEGRFDILSLSGSFMLSEIGGQQSRTGGLSVSLAGSDGRVLGGCVAGVLTAASPVQVIVFSFIADGRKEPKSANHFEASPTPLNANLGGMTGANSPPSRGTYSGSSGGPGSPLNQNGPVCTNDNLQGIASMPWK</sequence>
<dbReference type="Gene3D" id="3.30.1330.80">
    <property type="entry name" value="Hypothetical protein, similar to alpha- acetolactate decarboxylase, domain 2"/>
    <property type="match status" value="1"/>
</dbReference>
<evidence type="ECO:0000256" key="5">
    <source>
        <dbReference type="RuleBase" id="RU367031"/>
    </source>
</evidence>
<dbReference type="Proteomes" id="UP000823775">
    <property type="component" value="Unassembled WGS sequence"/>
</dbReference>
<feature type="compositionally biased region" description="Polar residues" evidence="6">
    <location>
        <begin position="73"/>
        <end position="83"/>
    </location>
</feature>
<dbReference type="InterPro" id="IPR039605">
    <property type="entry name" value="AHL"/>
</dbReference>
<evidence type="ECO:0000313" key="8">
    <source>
        <dbReference type="EMBL" id="MCD7447884.1"/>
    </source>
</evidence>
<reference evidence="8 9" key="1">
    <citation type="journal article" date="2021" name="BMC Genomics">
        <title>Datura genome reveals duplications of psychoactive alkaloid biosynthetic genes and high mutation rate following tissue culture.</title>
        <authorList>
            <person name="Rajewski A."/>
            <person name="Carter-House D."/>
            <person name="Stajich J."/>
            <person name="Litt A."/>
        </authorList>
    </citation>
    <scope>NUCLEOTIDE SEQUENCE [LARGE SCALE GENOMIC DNA]</scope>
    <source>
        <strain evidence="8">AR-01</strain>
    </source>
</reference>
<feature type="compositionally biased region" description="Polar residues" evidence="6">
    <location>
        <begin position="157"/>
        <end position="167"/>
    </location>
</feature>
<feature type="region of interest" description="Disordered" evidence="6">
    <location>
        <begin position="36"/>
        <end position="167"/>
    </location>
</feature>
<gene>
    <name evidence="8" type="primary">OSAHL2_1</name>
    <name evidence="8" type="ORF">HAX54_035815</name>
</gene>
<evidence type="ECO:0000256" key="2">
    <source>
        <dbReference type="ARBA" id="ARBA00023015"/>
    </source>
</evidence>
<comment type="subcellular location">
    <subcellularLocation>
        <location evidence="5">Nucleus</location>
    </subcellularLocation>
</comment>
<evidence type="ECO:0000256" key="1">
    <source>
        <dbReference type="ARBA" id="ARBA00003687"/>
    </source>
</evidence>
<dbReference type="EMBL" id="JACEIK010000047">
    <property type="protein sequence ID" value="MCD7447884.1"/>
    <property type="molecule type" value="Genomic_DNA"/>
</dbReference>
<dbReference type="InterPro" id="IPR017956">
    <property type="entry name" value="AT_hook_DNA-bd_motif"/>
</dbReference>
<feature type="compositionally biased region" description="Polar residues" evidence="6">
    <location>
        <begin position="339"/>
        <end position="353"/>
    </location>
</feature>
<protein>
    <recommendedName>
        <fullName evidence="5">AT-hook motif nuclear-localized protein</fullName>
    </recommendedName>
</protein>
<dbReference type="InterPro" id="IPR005175">
    <property type="entry name" value="PPC_dom"/>
</dbReference>
<proteinExistence type="predicted"/>
<evidence type="ECO:0000256" key="6">
    <source>
        <dbReference type="SAM" id="MobiDB-lite"/>
    </source>
</evidence>
<keyword evidence="2 5" id="KW-0805">Transcription regulation</keyword>
<name>A0ABS8RMQ7_DATST</name>
<keyword evidence="4 5" id="KW-0804">Transcription</keyword>
<evidence type="ECO:0000313" key="9">
    <source>
        <dbReference type="Proteomes" id="UP000823775"/>
    </source>
</evidence>
<dbReference type="CDD" id="cd11378">
    <property type="entry name" value="DUF296"/>
    <property type="match status" value="1"/>
</dbReference>
<comment type="function">
    <text evidence="1 5">Transcription factor that specifically binds AT-rich DNA sequences related to the nuclear matrix attachment regions (MARs).</text>
</comment>
<accession>A0ABS8RMQ7</accession>
<comment type="domain">
    <text evidence="5">The PPC domain mediates interactions between AHL proteins.</text>
</comment>